<evidence type="ECO:0000259" key="2">
    <source>
        <dbReference type="Pfam" id="PF00144"/>
    </source>
</evidence>
<organism evidence="3 4">
    <name type="scientific">Novosphingobium clariflavum</name>
    <dbReference type="NCBI Taxonomy" id="2029884"/>
    <lineage>
        <taxon>Bacteria</taxon>
        <taxon>Pseudomonadati</taxon>
        <taxon>Pseudomonadota</taxon>
        <taxon>Alphaproteobacteria</taxon>
        <taxon>Sphingomonadales</taxon>
        <taxon>Sphingomonadaceae</taxon>
        <taxon>Novosphingobium</taxon>
    </lineage>
</organism>
<dbReference type="RefSeq" id="WP_267219063.1">
    <property type="nucleotide sequence ID" value="NZ_JAPCWC010000003.1"/>
</dbReference>
<sequence length="484" mass="51724">MNRTVLARLLTAGALILAPTTLAAAPAPQAVAAVPSTRAALTPAQETAIDAAVTKALAHSGVPSAQVAIARGGQIVFARAWGKAGDNMPARTDQPYQIASNSKQFLGALILKLRDQGKLSLDDTVSKYLAGVSGGDEITIRQLLSHTSGLRDFWPQDYDFVDMRTAVKPEEIVKRWGTAPLDYKPGTRWQYSNTGYVVAGLIAEKAGGAPLWEQFERELFQPLGLHPLKLDDTNKPGFPQGYHRYALGPVVAATPPASGWLWAAGEISMTASDLARWDIARLHRTLLPAADWEEQEAPVILADGTNSSYGLGVFTRTADGRRIINHGGESTGFLSQATMYPDSDVAIVVLTNADFGAVTGTVTSAIADIVMPRDLPLDSGETARTADARAELEALVAGKFEAAHFTAHAQDYFSGAVRKDYRESLAPLGPLTAFEPAGKPKLRGGFVNRTFVATFGKRKLAVSTYADPGAHGAWEQFIVMPSDD</sequence>
<evidence type="ECO:0000313" key="3">
    <source>
        <dbReference type="EMBL" id="MFC0685621.1"/>
    </source>
</evidence>
<name>A0ABV6S9C1_9SPHN</name>
<proteinExistence type="predicted"/>
<evidence type="ECO:0000256" key="1">
    <source>
        <dbReference type="SAM" id="SignalP"/>
    </source>
</evidence>
<dbReference type="PANTHER" id="PTHR46825">
    <property type="entry name" value="D-ALANYL-D-ALANINE-CARBOXYPEPTIDASE/ENDOPEPTIDASE AMPH"/>
    <property type="match status" value="1"/>
</dbReference>
<dbReference type="Pfam" id="PF00144">
    <property type="entry name" value="Beta-lactamase"/>
    <property type="match status" value="1"/>
</dbReference>
<keyword evidence="3" id="KW-0378">Hydrolase</keyword>
<dbReference type="Proteomes" id="UP001589858">
    <property type="component" value="Unassembled WGS sequence"/>
</dbReference>
<keyword evidence="4" id="KW-1185">Reference proteome</keyword>
<dbReference type="SUPFAM" id="SSF56601">
    <property type="entry name" value="beta-lactamase/transpeptidase-like"/>
    <property type="match status" value="1"/>
</dbReference>
<dbReference type="Gene3D" id="3.40.710.10">
    <property type="entry name" value="DD-peptidase/beta-lactamase superfamily"/>
    <property type="match status" value="1"/>
</dbReference>
<evidence type="ECO:0000313" key="4">
    <source>
        <dbReference type="Proteomes" id="UP001589858"/>
    </source>
</evidence>
<feature type="signal peptide" evidence="1">
    <location>
        <begin position="1"/>
        <end position="23"/>
    </location>
</feature>
<keyword evidence="1" id="KW-0732">Signal</keyword>
<dbReference type="GO" id="GO:0016787">
    <property type="term" value="F:hydrolase activity"/>
    <property type="evidence" value="ECO:0007669"/>
    <property type="project" value="UniProtKB-KW"/>
</dbReference>
<dbReference type="PANTHER" id="PTHR46825:SF9">
    <property type="entry name" value="BETA-LACTAMASE-RELATED DOMAIN-CONTAINING PROTEIN"/>
    <property type="match status" value="1"/>
</dbReference>
<reference evidence="3 4" key="1">
    <citation type="submission" date="2024-09" db="EMBL/GenBank/DDBJ databases">
        <authorList>
            <person name="Sun Q."/>
            <person name="Mori K."/>
        </authorList>
    </citation>
    <scope>NUCLEOTIDE SEQUENCE [LARGE SCALE GENOMIC DNA]</scope>
    <source>
        <strain evidence="3 4">CICC 11035S</strain>
    </source>
</reference>
<feature type="domain" description="Beta-lactamase-related" evidence="2">
    <location>
        <begin position="49"/>
        <end position="357"/>
    </location>
</feature>
<comment type="caution">
    <text evidence="3">The sequence shown here is derived from an EMBL/GenBank/DDBJ whole genome shotgun (WGS) entry which is preliminary data.</text>
</comment>
<dbReference type="EMBL" id="JBHLTM010000055">
    <property type="protein sequence ID" value="MFC0685621.1"/>
    <property type="molecule type" value="Genomic_DNA"/>
</dbReference>
<gene>
    <name evidence="3" type="ORF">ACFFF8_13535</name>
</gene>
<accession>A0ABV6S9C1</accession>
<dbReference type="InterPro" id="IPR050491">
    <property type="entry name" value="AmpC-like"/>
</dbReference>
<protein>
    <submittedName>
        <fullName evidence="3">Serine hydrolase domain-containing protein</fullName>
        <ecNumber evidence="3">3.-.-.-</ecNumber>
    </submittedName>
</protein>
<dbReference type="EC" id="3.-.-.-" evidence="3"/>
<feature type="chain" id="PRO_5047499240" evidence="1">
    <location>
        <begin position="24"/>
        <end position="484"/>
    </location>
</feature>
<dbReference type="InterPro" id="IPR012338">
    <property type="entry name" value="Beta-lactam/transpept-like"/>
</dbReference>
<dbReference type="InterPro" id="IPR001466">
    <property type="entry name" value="Beta-lactam-related"/>
</dbReference>